<sequence length="79" mass="9089">MDNFDEWNDAASDSPDDQQSGSLRESLIRFISRIDPTIDWSKVHWDQQEGDGFGSCSSDDQETTRKLEAAFYALQRKNE</sequence>
<gene>
    <name evidence="2" type="ORF">F0P93_28950</name>
</gene>
<evidence type="ECO:0000256" key="1">
    <source>
        <dbReference type="SAM" id="MobiDB-lite"/>
    </source>
</evidence>
<organism evidence="2 3">
    <name type="scientific">Larkinella humicola</name>
    <dbReference type="NCBI Taxonomy" id="2607654"/>
    <lineage>
        <taxon>Bacteria</taxon>
        <taxon>Pseudomonadati</taxon>
        <taxon>Bacteroidota</taxon>
        <taxon>Cytophagia</taxon>
        <taxon>Cytophagales</taxon>
        <taxon>Spirosomataceae</taxon>
        <taxon>Larkinella</taxon>
    </lineage>
</organism>
<name>A0A5N1JBA8_9BACT</name>
<evidence type="ECO:0000313" key="2">
    <source>
        <dbReference type="EMBL" id="KAA9346298.1"/>
    </source>
</evidence>
<comment type="caution">
    <text evidence="2">The sequence shown here is derived from an EMBL/GenBank/DDBJ whole genome shotgun (WGS) entry which is preliminary data.</text>
</comment>
<dbReference type="EMBL" id="VTWS01000011">
    <property type="protein sequence ID" value="KAA9346298.1"/>
    <property type="molecule type" value="Genomic_DNA"/>
</dbReference>
<dbReference type="AlphaFoldDB" id="A0A5N1JBA8"/>
<protein>
    <submittedName>
        <fullName evidence="2">Uncharacterized protein</fullName>
    </submittedName>
</protein>
<evidence type="ECO:0000313" key="3">
    <source>
        <dbReference type="Proteomes" id="UP000326344"/>
    </source>
</evidence>
<reference evidence="2 3" key="1">
    <citation type="submission" date="2019-09" db="EMBL/GenBank/DDBJ databases">
        <title>Genome Sequence of Larkinella sp MA1.</title>
        <authorList>
            <person name="Srinivasan S."/>
        </authorList>
    </citation>
    <scope>NUCLEOTIDE SEQUENCE [LARGE SCALE GENOMIC DNA]</scope>
    <source>
        <strain evidence="2 3">MA1</strain>
    </source>
</reference>
<proteinExistence type="predicted"/>
<dbReference type="Proteomes" id="UP000326344">
    <property type="component" value="Unassembled WGS sequence"/>
</dbReference>
<accession>A0A5N1JBA8</accession>
<feature type="compositionally biased region" description="Low complexity" evidence="1">
    <location>
        <begin position="9"/>
        <end position="22"/>
    </location>
</feature>
<feature type="region of interest" description="Disordered" evidence="1">
    <location>
        <begin position="1"/>
        <end position="22"/>
    </location>
</feature>
<dbReference type="RefSeq" id="WP_150881292.1">
    <property type="nucleotide sequence ID" value="NZ_VTWS01000011.1"/>
</dbReference>
<keyword evidence="3" id="KW-1185">Reference proteome</keyword>